<evidence type="ECO:0000313" key="2">
    <source>
        <dbReference type="EMBL" id="KPL70247.1"/>
    </source>
</evidence>
<dbReference type="STRING" id="229920.ADM99_13805"/>
<protein>
    <recommendedName>
        <fullName evidence="1">Glycosyltransferase subfamily 4-like N-terminal domain-containing protein</fullName>
    </recommendedName>
</protein>
<evidence type="ECO:0000259" key="1">
    <source>
        <dbReference type="Pfam" id="PF13439"/>
    </source>
</evidence>
<evidence type="ECO:0000313" key="3">
    <source>
        <dbReference type="Proteomes" id="UP000050430"/>
    </source>
</evidence>
<feature type="domain" description="Glycosyltransferase subfamily 4-like N-terminal" evidence="1">
    <location>
        <begin position="25"/>
        <end position="174"/>
    </location>
</feature>
<dbReference type="EMBL" id="LGCK01000014">
    <property type="protein sequence ID" value="KPL70247.1"/>
    <property type="molecule type" value="Genomic_DNA"/>
</dbReference>
<dbReference type="PANTHER" id="PTHR12526">
    <property type="entry name" value="GLYCOSYLTRANSFERASE"/>
    <property type="match status" value="1"/>
</dbReference>
<dbReference type="SUPFAM" id="SSF53756">
    <property type="entry name" value="UDP-Glycosyltransferase/glycogen phosphorylase"/>
    <property type="match status" value="1"/>
</dbReference>
<dbReference type="AlphaFoldDB" id="A0A0P6XMT8"/>
<dbReference type="Pfam" id="PF13692">
    <property type="entry name" value="Glyco_trans_1_4"/>
    <property type="match status" value="1"/>
</dbReference>
<dbReference type="PANTHER" id="PTHR12526:SF600">
    <property type="entry name" value="GLYCOSYL TRANSFERASE GROUP 1"/>
    <property type="match status" value="1"/>
</dbReference>
<name>A0A0P6XMT8_9CHLR</name>
<keyword evidence="3" id="KW-1185">Reference proteome</keyword>
<dbReference type="Gene3D" id="3.40.50.2000">
    <property type="entry name" value="Glycogen Phosphorylase B"/>
    <property type="match status" value="2"/>
</dbReference>
<dbReference type="RefSeq" id="WP_062422109.1">
    <property type="nucleotide sequence ID" value="NZ_BBYA01000010.1"/>
</dbReference>
<dbReference type="InterPro" id="IPR028098">
    <property type="entry name" value="Glyco_trans_4-like_N"/>
</dbReference>
<dbReference type="GO" id="GO:0016757">
    <property type="term" value="F:glycosyltransferase activity"/>
    <property type="evidence" value="ECO:0007669"/>
    <property type="project" value="TreeGrafter"/>
</dbReference>
<dbReference type="Proteomes" id="UP000050430">
    <property type="component" value="Unassembled WGS sequence"/>
</dbReference>
<dbReference type="Pfam" id="PF13439">
    <property type="entry name" value="Glyco_transf_4"/>
    <property type="match status" value="1"/>
</dbReference>
<reference evidence="2 3" key="1">
    <citation type="submission" date="2015-07" db="EMBL/GenBank/DDBJ databases">
        <title>Genome sequence of Leptolinea tardivitalis DSM 16556.</title>
        <authorList>
            <person name="Hemp J."/>
            <person name="Ward L.M."/>
            <person name="Pace L.A."/>
            <person name="Fischer W.W."/>
        </authorList>
    </citation>
    <scope>NUCLEOTIDE SEQUENCE [LARGE SCALE GENOMIC DNA]</scope>
    <source>
        <strain evidence="2 3">YMTK-2</strain>
    </source>
</reference>
<sequence length="374" mass="41948">MKIACITPSVIPSNTANSIQAVKASHALASLGHEVRVFFPGDSQVVWDDLVDLYELSSRFDVTFVASNPRLKRYDFIWKSVQQSRHWQADLVYTWLPQAAWLAGKNGLPAVLELHDRLTGFAGPRFFRWFLGSKQKKRVLVITRALQQRLEKQLHESIDPEIIRIAPNGVDLERYRDLPDTAMARSILDLPDRFTAVYTGHFYAGRGMDLLFELAGRLPDVTFLWVGGKPEDTARWKTKVESAGLKNVILTGFVPKMQLPLYQAAGDVLLMPYEKAIAGSSGGNSAEICSPMKMFDYLATGRVIMTSELPVLHEVLNVSNAIFCPPVNVDSWVKTIQELRADPEGAALLARQAKQDSMQYSWKNRARLALEGMD</sequence>
<dbReference type="OrthoDB" id="9816564at2"/>
<gene>
    <name evidence="2" type="ORF">ADM99_13805</name>
</gene>
<comment type="caution">
    <text evidence="2">The sequence shown here is derived from an EMBL/GenBank/DDBJ whole genome shotgun (WGS) entry which is preliminary data.</text>
</comment>
<proteinExistence type="predicted"/>
<accession>A0A0P6XMT8</accession>
<organism evidence="2 3">
    <name type="scientific">Leptolinea tardivitalis</name>
    <dbReference type="NCBI Taxonomy" id="229920"/>
    <lineage>
        <taxon>Bacteria</taxon>
        <taxon>Bacillati</taxon>
        <taxon>Chloroflexota</taxon>
        <taxon>Anaerolineae</taxon>
        <taxon>Anaerolineales</taxon>
        <taxon>Anaerolineaceae</taxon>
        <taxon>Leptolinea</taxon>
    </lineage>
</organism>